<organism evidence="1 2">
    <name type="scientific">Trametes sanguinea</name>
    <dbReference type="NCBI Taxonomy" id="158606"/>
    <lineage>
        <taxon>Eukaryota</taxon>
        <taxon>Fungi</taxon>
        <taxon>Dikarya</taxon>
        <taxon>Basidiomycota</taxon>
        <taxon>Agaricomycotina</taxon>
        <taxon>Agaricomycetes</taxon>
        <taxon>Polyporales</taxon>
        <taxon>Polyporaceae</taxon>
        <taxon>Trametes</taxon>
    </lineage>
</organism>
<evidence type="ECO:0000313" key="1">
    <source>
        <dbReference type="EMBL" id="KAJ2993625.1"/>
    </source>
</evidence>
<comment type="caution">
    <text evidence="1">The sequence shown here is derived from an EMBL/GenBank/DDBJ whole genome shotgun (WGS) entry which is preliminary data.</text>
</comment>
<sequence>MMSAQRGLSARWLGEGALWTAFAMTPYWILPFVLGTFSHGKVLDQERLGWDLWESPYPQPSGSRGSAQRNAPVLPPTELGLASADAA</sequence>
<gene>
    <name evidence="1" type="ORF">NUW54_g7690</name>
</gene>
<name>A0ACC1PLE1_9APHY</name>
<accession>A0ACC1PLE1</accession>
<protein>
    <submittedName>
        <fullName evidence="1">Uncharacterized protein</fullName>
    </submittedName>
</protein>
<evidence type="ECO:0000313" key="2">
    <source>
        <dbReference type="Proteomes" id="UP001144978"/>
    </source>
</evidence>
<proteinExistence type="predicted"/>
<reference evidence="1" key="1">
    <citation type="submission" date="2022-08" db="EMBL/GenBank/DDBJ databases">
        <title>Genome Sequence of Pycnoporus sanguineus.</title>
        <authorList>
            <person name="Buettner E."/>
        </authorList>
    </citation>
    <scope>NUCLEOTIDE SEQUENCE</scope>
    <source>
        <strain evidence="1">CG-C14</strain>
    </source>
</reference>
<dbReference type="Proteomes" id="UP001144978">
    <property type="component" value="Unassembled WGS sequence"/>
</dbReference>
<keyword evidence="2" id="KW-1185">Reference proteome</keyword>
<dbReference type="EMBL" id="JANSHE010002252">
    <property type="protein sequence ID" value="KAJ2993625.1"/>
    <property type="molecule type" value="Genomic_DNA"/>
</dbReference>